<organism evidence="13 14">
    <name type="scientific">Sneathiella sedimenti</name>
    <dbReference type="NCBI Taxonomy" id="2816034"/>
    <lineage>
        <taxon>Bacteria</taxon>
        <taxon>Pseudomonadati</taxon>
        <taxon>Pseudomonadota</taxon>
        <taxon>Alphaproteobacteria</taxon>
        <taxon>Sneathiellales</taxon>
        <taxon>Sneathiellaceae</taxon>
        <taxon>Sneathiella</taxon>
    </lineage>
</organism>
<dbReference type="InterPro" id="IPR014721">
    <property type="entry name" value="Ribsml_uS5_D2-typ_fold_subgr"/>
</dbReference>
<dbReference type="PANTHER" id="PTHR43527:SF2">
    <property type="entry name" value="4-DIPHOSPHOCYTIDYL-2-C-METHYL-D-ERYTHRITOL KINASE, CHLOROPLASTIC"/>
    <property type="match status" value="1"/>
</dbReference>
<keyword evidence="14" id="KW-1185">Reference proteome</keyword>
<comment type="pathway">
    <text evidence="10">Isoprenoid biosynthesis; isopentenyl diphosphate biosynthesis via DXP pathway; isopentenyl diphosphate from 1-deoxy-D-xylulose 5-phosphate: step 3/6.</text>
</comment>
<proteinExistence type="inferred from homology"/>
<evidence type="ECO:0000256" key="1">
    <source>
        <dbReference type="ARBA" id="ARBA00009684"/>
    </source>
</evidence>
<dbReference type="PIRSF" id="PIRSF010376">
    <property type="entry name" value="IspE"/>
    <property type="match status" value="1"/>
</dbReference>
<dbReference type="HAMAP" id="MF_00061">
    <property type="entry name" value="IspE"/>
    <property type="match status" value="1"/>
</dbReference>
<dbReference type="PANTHER" id="PTHR43527">
    <property type="entry name" value="4-DIPHOSPHOCYTIDYL-2-C-METHYL-D-ERYTHRITOL KINASE, CHLOROPLASTIC"/>
    <property type="match status" value="1"/>
</dbReference>
<dbReference type="GO" id="GO:0050515">
    <property type="term" value="F:4-(cytidine 5'-diphospho)-2-C-methyl-D-erythritol kinase activity"/>
    <property type="evidence" value="ECO:0007669"/>
    <property type="project" value="UniProtKB-EC"/>
</dbReference>
<feature type="domain" description="GHMP kinase N-terminal" evidence="11">
    <location>
        <begin position="66"/>
        <end position="144"/>
    </location>
</feature>
<evidence type="ECO:0000256" key="9">
    <source>
        <dbReference type="ARBA" id="ARBA00032554"/>
    </source>
</evidence>
<dbReference type="Gene3D" id="3.30.70.890">
    <property type="entry name" value="GHMP kinase, C-terminal domain"/>
    <property type="match status" value="1"/>
</dbReference>
<gene>
    <name evidence="10" type="primary">ispE</name>
    <name evidence="13" type="ORF">J0X12_01015</name>
</gene>
<dbReference type="InterPro" id="IPR006204">
    <property type="entry name" value="GHMP_kinase_N_dom"/>
</dbReference>
<evidence type="ECO:0000313" key="13">
    <source>
        <dbReference type="EMBL" id="MBO0332173.1"/>
    </source>
</evidence>
<dbReference type="SUPFAM" id="SSF54211">
    <property type="entry name" value="Ribosomal protein S5 domain 2-like"/>
    <property type="match status" value="1"/>
</dbReference>
<accession>A0ABS3F103</accession>
<dbReference type="InterPro" id="IPR013750">
    <property type="entry name" value="GHMP_kinase_C_dom"/>
</dbReference>
<protein>
    <recommendedName>
        <fullName evidence="3 10">4-diphosphocytidyl-2-C-methyl-D-erythritol kinase</fullName>
        <shortName evidence="10">CMK</shortName>
        <ecNumber evidence="2 10">2.7.1.148</ecNumber>
    </recommendedName>
    <alternativeName>
        <fullName evidence="9 10">4-(cytidine-5'-diphospho)-2-C-methyl-D-erythritol kinase</fullName>
    </alternativeName>
</protein>
<dbReference type="InterPro" id="IPR020568">
    <property type="entry name" value="Ribosomal_Su5_D2-typ_SF"/>
</dbReference>
<name>A0ABS3F103_9PROT</name>
<feature type="active site" evidence="10">
    <location>
        <position position="9"/>
    </location>
</feature>
<evidence type="ECO:0000256" key="5">
    <source>
        <dbReference type="ARBA" id="ARBA00022741"/>
    </source>
</evidence>
<evidence type="ECO:0000259" key="11">
    <source>
        <dbReference type="Pfam" id="PF00288"/>
    </source>
</evidence>
<evidence type="ECO:0000313" key="14">
    <source>
        <dbReference type="Proteomes" id="UP000664761"/>
    </source>
</evidence>
<evidence type="ECO:0000256" key="3">
    <source>
        <dbReference type="ARBA" id="ARBA00017473"/>
    </source>
</evidence>
<evidence type="ECO:0000256" key="7">
    <source>
        <dbReference type="ARBA" id="ARBA00022840"/>
    </source>
</evidence>
<feature type="active site" evidence="10">
    <location>
        <position position="136"/>
    </location>
</feature>
<dbReference type="NCBIfam" id="TIGR00154">
    <property type="entry name" value="ispE"/>
    <property type="match status" value="1"/>
</dbReference>
<keyword evidence="6 10" id="KW-0418">Kinase</keyword>
<evidence type="ECO:0000256" key="4">
    <source>
        <dbReference type="ARBA" id="ARBA00022679"/>
    </source>
</evidence>
<evidence type="ECO:0000259" key="12">
    <source>
        <dbReference type="Pfam" id="PF08544"/>
    </source>
</evidence>
<comment type="catalytic activity">
    <reaction evidence="10">
        <text>4-CDP-2-C-methyl-D-erythritol + ATP = 4-CDP-2-C-methyl-D-erythritol 2-phosphate + ADP + H(+)</text>
        <dbReference type="Rhea" id="RHEA:18437"/>
        <dbReference type="ChEBI" id="CHEBI:15378"/>
        <dbReference type="ChEBI" id="CHEBI:30616"/>
        <dbReference type="ChEBI" id="CHEBI:57823"/>
        <dbReference type="ChEBI" id="CHEBI:57919"/>
        <dbReference type="ChEBI" id="CHEBI:456216"/>
        <dbReference type="EC" id="2.7.1.148"/>
    </reaction>
</comment>
<dbReference type="SUPFAM" id="SSF55060">
    <property type="entry name" value="GHMP Kinase, C-terminal domain"/>
    <property type="match status" value="1"/>
</dbReference>
<dbReference type="EMBL" id="JAFLNC010000001">
    <property type="protein sequence ID" value="MBO0332173.1"/>
    <property type="molecule type" value="Genomic_DNA"/>
</dbReference>
<comment type="similarity">
    <text evidence="1 10">Belongs to the GHMP kinase family. IspE subfamily.</text>
</comment>
<keyword evidence="5 10" id="KW-0547">Nucleotide-binding</keyword>
<evidence type="ECO:0000256" key="10">
    <source>
        <dbReference type="HAMAP-Rule" id="MF_00061"/>
    </source>
</evidence>
<comment type="caution">
    <text evidence="13">The sequence shown here is derived from an EMBL/GenBank/DDBJ whole genome shotgun (WGS) entry which is preliminary data.</text>
</comment>
<evidence type="ECO:0000256" key="6">
    <source>
        <dbReference type="ARBA" id="ARBA00022777"/>
    </source>
</evidence>
<dbReference type="Gene3D" id="3.30.230.10">
    <property type="match status" value="1"/>
</dbReference>
<dbReference type="InterPro" id="IPR004424">
    <property type="entry name" value="IspE"/>
</dbReference>
<feature type="domain" description="GHMP kinase C-terminal" evidence="12">
    <location>
        <begin position="212"/>
        <end position="270"/>
    </location>
</feature>
<dbReference type="RefSeq" id="WP_207041078.1">
    <property type="nucleotide sequence ID" value="NZ_JAFLNC010000001.1"/>
</dbReference>
<dbReference type="EC" id="2.7.1.148" evidence="2 10"/>
<sequence length="285" mass="30482">MITAIARSKVNLYLHVTGKRADGYHLLESLVVFPELSDRITIRKGKELSLEVTGPFADSIGSTEENLVLKAAHLLKSESRIDAGAHITLEKNLPVAAGIGGGSADAAATLRVLNQLWDIDFSDDGLSRIGLTLGADIPACLYGKPAIMSGIGERISGLQKFPKFHILLVNSGHSVSTRDVFNRLRITGEVPPAGDFNAATTRDLFAGLTPMRNDLEMPAREVVPVIGEVLSAIREQKGCYLARMSGSGATCFGLFEDSEAAEAAVHALRARRRPGWWVQAAAVGP</sequence>
<comment type="function">
    <text evidence="10">Catalyzes the phosphorylation of the position 2 hydroxy group of 4-diphosphocytidyl-2C-methyl-D-erythritol.</text>
</comment>
<dbReference type="NCBIfam" id="NF011202">
    <property type="entry name" value="PRK14608.1"/>
    <property type="match status" value="1"/>
</dbReference>
<evidence type="ECO:0000256" key="8">
    <source>
        <dbReference type="ARBA" id="ARBA00023229"/>
    </source>
</evidence>
<keyword evidence="8 10" id="KW-0414">Isoprene biosynthesis</keyword>
<dbReference type="Pfam" id="PF08544">
    <property type="entry name" value="GHMP_kinases_C"/>
    <property type="match status" value="1"/>
</dbReference>
<feature type="binding site" evidence="10">
    <location>
        <begin position="94"/>
        <end position="104"/>
    </location>
    <ligand>
        <name>ATP</name>
        <dbReference type="ChEBI" id="CHEBI:30616"/>
    </ligand>
</feature>
<keyword evidence="7 10" id="KW-0067">ATP-binding</keyword>
<dbReference type="Pfam" id="PF00288">
    <property type="entry name" value="GHMP_kinases_N"/>
    <property type="match status" value="1"/>
</dbReference>
<keyword evidence="4 10" id="KW-0808">Transferase</keyword>
<evidence type="ECO:0000256" key="2">
    <source>
        <dbReference type="ARBA" id="ARBA00012052"/>
    </source>
</evidence>
<dbReference type="Proteomes" id="UP000664761">
    <property type="component" value="Unassembled WGS sequence"/>
</dbReference>
<reference evidence="13 14" key="1">
    <citation type="submission" date="2021-03" db="EMBL/GenBank/DDBJ databases">
        <title>Sneathiella sp. CAU 1612 isolated from Kang Won-do.</title>
        <authorList>
            <person name="Kim W."/>
        </authorList>
    </citation>
    <scope>NUCLEOTIDE SEQUENCE [LARGE SCALE GENOMIC DNA]</scope>
    <source>
        <strain evidence="13 14">CAU 1612</strain>
    </source>
</reference>
<dbReference type="InterPro" id="IPR036554">
    <property type="entry name" value="GHMP_kinase_C_sf"/>
</dbReference>